<organism evidence="2 3">
    <name type="scientific">Didymella heteroderae</name>
    <dbReference type="NCBI Taxonomy" id="1769908"/>
    <lineage>
        <taxon>Eukaryota</taxon>
        <taxon>Fungi</taxon>
        <taxon>Dikarya</taxon>
        <taxon>Ascomycota</taxon>
        <taxon>Pezizomycotina</taxon>
        <taxon>Dothideomycetes</taxon>
        <taxon>Pleosporomycetidae</taxon>
        <taxon>Pleosporales</taxon>
        <taxon>Pleosporineae</taxon>
        <taxon>Didymellaceae</taxon>
        <taxon>Didymella</taxon>
    </lineage>
</organism>
<dbReference type="GO" id="GO:0008310">
    <property type="term" value="F:single-stranded DNA 3'-5' DNA exonuclease activity"/>
    <property type="evidence" value="ECO:0007669"/>
    <property type="project" value="TreeGrafter"/>
</dbReference>
<dbReference type="Gene3D" id="2.40.50.140">
    <property type="entry name" value="Nucleic acid-binding proteins"/>
    <property type="match status" value="1"/>
</dbReference>
<gene>
    <name evidence="2" type="ORF">E8E12_004576</name>
</gene>
<name>A0A9P5BWQ3_9PLEO</name>
<evidence type="ECO:0000256" key="1">
    <source>
        <dbReference type="SAM" id="MobiDB-lite"/>
    </source>
</evidence>
<accession>A0A9P5BWQ3</accession>
<dbReference type="PANTHER" id="PTHR21166">
    <property type="entry name" value="CELL DIVISION CONTROL PROTEIN 24 OB DOMAIN-CONTAINING PROTEIN-RELATED"/>
    <property type="match status" value="1"/>
</dbReference>
<feature type="region of interest" description="Disordered" evidence="1">
    <location>
        <begin position="1"/>
        <end position="21"/>
    </location>
</feature>
<protein>
    <submittedName>
        <fullName evidence="2">Uncharacterized protein</fullName>
    </submittedName>
</protein>
<evidence type="ECO:0000313" key="3">
    <source>
        <dbReference type="Proteomes" id="UP000758155"/>
    </source>
</evidence>
<proteinExistence type="predicted"/>
<dbReference type="GO" id="GO:0003697">
    <property type="term" value="F:single-stranded DNA binding"/>
    <property type="evidence" value="ECO:0007669"/>
    <property type="project" value="TreeGrafter"/>
</dbReference>
<feature type="compositionally biased region" description="Low complexity" evidence="1">
    <location>
        <begin position="1"/>
        <end position="14"/>
    </location>
</feature>
<dbReference type="InterPro" id="IPR052469">
    <property type="entry name" value="MEIOB"/>
</dbReference>
<evidence type="ECO:0000313" key="2">
    <source>
        <dbReference type="EMBL" id="KAF3032828.1"/>
    </source>
</evidence>
<dbReference type="InterPro" id="IPR012340">
    <property type="entry name" value="NA-bd_OB-fold"/>
</dbReference>
<keyword evidence="3" id="KW-1185">Reference proteome</keyword>
<dbReference type="Proteomes" id="UP000758155">
    <property type="component" value="Unassembled WGS sequence"/>
</dbReference>
<dbReference type="AlphaFoldDB" id="A0A9P5BWQ3"/>
<dbReference type="OrthoDB" id="3248508at2759"/>
<comment type="caution">
    <text evidence="2">The sequence shown here is derived from an EMBL/GenBank/DDBJ whole genome shotgun (WGS) entry which is preliminary data.</text>
</comment>
<dbReference type="PANTHER" id="PTHR21166:SF2">
    <property type="entry name" value="CELL DIVISION CONTROL PROTEIN 24 OB DOMAIN-CONTAINING PROTEIN-RELATED"/>
    <property type="match status" value="1"/>
</dbReference>
<sequence length="476" mass="52654">MPASSSSQSYFVSSPTKNSDGFTADEVQSILQPSDENAINAWTPTKDYEEAALGSLEPGPCHLHLQGRIVNFYDIAKPSKRHKAAQGYIKVMLADDTGVLTVRLWYANARYRLRLGQLVTVWTVHVSNSSEHNALAPNSAPLFTTIFPEGERHCHIMVHENSDGGTLFRRPFNCKDSRALPGLMTLRSFTDGGYDVDEPKLLVCVKSVGARKRYINRNGTTSELLTLGIFDDTADASLTLYAGLCDSASILMPSKTVLLISNPGWRIAKTAKLSLNANSRVDIDPDIGDARRLRALAQRLTKREHVNPPFPAVDVSYYEDSPVRALYNFADIDAFARANPREELLGYVSCIITSLSIVVPYKRNMLLSTECCGIAVFANATTTTCKQCEKEVELRINPRILGPILDETGRIGSGKLILSDRAWAELLGRTASQLVDTDLGVLRYLEQRLLFLRVTMGFALKLEDEMGMLAIWCVKS</sequence>
<reference evidence="2" key="1">
    <citation type="submission" date="2019-04" db="EMBL/GenBank/DDBJ databases">
        <title>Sequencing of skin fungus with MAO and IRED activity.</title>
        <authorList>
            <person name="Marsaioli A.J."/>
            <person name="Bonatto J.M.C."/>
            <person name="Reis Junior O."/>
        </authorList>
    </citation>
    <scope>NUCLEOTIDE SEQUENCE</scope>
    <source>
        <strain evidence="2">28M1</strain>
    </source>
</reference>
<dbReference type="SUPFAM" id="SSF50249">
    <property type="entry name" value="Nucleic acid-binding proteins"/>
    <property type="match status" value="2"/>
</dbReference>
<dbReference type="EMBL" id="SWKV01000092">
    <property type="protein sequence ID" value="KAF3032828.1"/>
    <property type="molecule type" value="Genomic_DNA"/>
</dbReference>
<dbReference type="GO" id="GO:0000712">
    <property type="term" value="P:resolution of meiotic recombination intermediates"/>
    <property type="evidence" value="ECO:0007669"/>
    <property type="project" value="TreeGrafter"/>
</dbReference>